<feature type="coiled-coil region" evidence="4">
    <location>
        <begin position="244"/>
        <end position="271"/>
    </location>
</feature>
<feature type="compositionally biased region" description="Low complexity" evidence="5">
    <location>
        <begin position="520"/>
        <end position="550"/>
    </location>
</feature>
<dbReference type="InterPro" id="IPR034364">
    <property type="entry name" value="PABP_RRM1"/>
</dbReference>
<keyword evidence="8" id="KW-1185">Reference proteome</keyword>
<dbReference type="InterPro" id="IPR045305">
    <property type="entry name" value="RRM2_I_PABPs"/>
</dbReference>
<evidence type="ECO:0000256" key="5">
    <source>
        <dbReference type="SAM" id="MobiDB-lite"/>
    </source>
</evidence>
<dbReference type="EMBL" id="CAUYUJ010016991">
    <property type="protein sequence ID" value="CAK0870725.1"/>
    <property type="molecule type" value="Genomic_DNA"/>
</dbReference>
<evidence type="ECO:0000256" key="4">
    <source>
        <dbReference type="SAM" id="Coils"/>
    </source>
</evidence>
<evidence type="ECO:0000259" key="6">
    <source>
        <dbReference type="PROSITE" id="PS50102"/>
    </source>
</evidence>
<feature type="domain" description="RRM" evidence="6">
    <location>
        <begin position="308"/>
        <end position="385"/>
    </location>
</feature>
<feature type="compositionally biased region" description="Basic and acidic residues" evidence="5">
    <location>
        <begin position="489"/>
        <end position="519"/>
    </location>
</feature>
<dbReference type="Gene3D" id="3.30.70.330">
    <property type="match status" value="4"/>
</dbReference>
<dbReference type="NCBIfam" id="TIGR01628">
    <property type="entry name" value="PABP-1234"/>
    <property type="match status" value="1"/>
</dbReference>
<feature type="domain" description="RRM" evidence="6">
    <location>
        <begin position="11"/>
        <end position="89"/>
    </location>
</feature>
<dbReference type="InterPro" id="IPR000504">
    <property type="entry name" value="RRM_dom"/>
</dbReference>
<evidence type="ECO:0000313" key="7">
    <source>
        <dbReference type="EMBL" id="CAK0870725.1"/>
    </source>
</evidence>
<keyword evidence="4" id="KW-0175">Coiled coil</keyword>
<keyword evidence="1" id="KW-0677">Repeat</keyword>
<dbReference type="PROSITE" id="PS50102">
    <property type="entry name" value="RRM"/>
    <property type="match status" value="4"/>
</dbReference>
<proteinExistence type="predicted"/>
<dbReference type="InterPro" id="IPR006515">
    <property type="entry name" value="PABP_1234"/>
</dbReference>
<gene>
    <name evidence="7" type="ORF">PCOR1329_LOCUS56755</name>
</gene>
<evidence type="ECO:0000256" key="3">
    <source>
        <dbReference type="PROSITE-ProRule" id="PRU00176"/>
    </source>
</evidence>
<accession>A0ABN9VCN5</accession>
<dbReference type="InterPro" id="IPR012677">
    <property type="entry name" value="Nucleotide-bd_a/b_plait_sf"/>
</dbReference>
<feature type="domain" description="RRM" evidence="6">
    <location>
        <begin position="189"/>
        <end position="266"/>
    </location>
</feature>
<keyword evidence="2 3" id="KW-0694">RNA-binding</keyword>
<dbReference type="CDD" id="cd12379">
    <property type="entry name" value="RRM2_I_PABPs"/>
    <property type="match status" value="1"/>
</dbReference>
<dbReference type="SMART" id="SM00360">
    <property type="entry name" value="RRM"/>
    <property type="match status" value="4"/>
</dbReference>
<dbReference type="CDD" id="cd12378">
    <property type="entry name" value="RRM1_I_PABPs"/>
    <property type="match status" value="1"/>
</dbReference>
<dbReference type="Pfam" id="PF00076">
    <property type="entry name" value="RRM_1"/>
    <property type="match status" value="4"/>
</dbReference>
<evidence type="ECO:0000313" key="8">
    <source>
        <dbReference type="Proteomes" id="UP001189429"/>
    </source>
</evidence>
<feature type="compositionally biased region" description="Basic and acidic residues" evidence="5">
    <location>
        <begin position="558"/>
        <end position="592"/>
    </location>
</feature>
<evidence type="ECO:0000256" key="2">
    <source>
        <dbReference type="ARBA" id="ARBA00022884"/>
    </source>
</evidence>
<protein>
    <recommendedName>
        <fullName evidence="6">RRM domain-containing protein</fullName>
    </recommendedName>
</protein>
<organism evidence="7 8">
    <name type="scientific">Prorocentrum cordatum</name>
    <dbReference type="NCBI Taxonomy" id="2364126"/>
    <lineage>
        <taxon>Eukaryota</taxon>
        <taxon>Sar</taxon>
        <taxon>Alveolata</taxon>
        <taxon>Dinophyceae</taxon>
        <taxon>Prorocentrales</taxon>
        <taxon>Prorocentraceae</taxon>
        <taxon>Prorocentrum</taxon>
    </lineage>
</organism>
<feature type="compositionally biased region" description="Gly residues" evidence="5">
    <location>
        <begin position="430"/>
        <end position="446"/>
    </location>
</feature>
<name>A0ABN9VCN5_9DINO</name>
<dbReference type="SUPFAM" id="SSF54928">
    <property type="entry name" value="RNA-binding domain, RBD"/>
    <property type="match status" value="3"/>
</dbReference>
<dbReference type="Proteomes" id="UP001189429">
    <property type="component" value="Unassembled WGS sequence"/>
</dbReference>
<reference evidence="7" key="1">
    <citation type="submission" date="2023-10" db="EMBL/GenBank/DDBJ databases">
        <authorList>
            <person name="Chen Y."/>
            <person name="Shah S."/>
            <person name="Dougan E. K."/>
            <person name="Thang M."/>
            <person name="Chan C."/>
        </authorList>
    </citation>
    <scope>NUCLEOTIDE SEQUENCE [LARGE SCALE GENOMIC DNA]</scope>
</reference>
<feature type="domain" description="RRM" evidence="6">
    <location>
        <begin position="99"/>
        <end position="176"/>
    </location>
</feature>
<comment type="caution">
    <text evidence="7">The sequence shown here is derived from an EMBL/GenBank/DDBJ whole genome shotgun (WGS) entry which is preliminary data.</text>
</comment>
<evidence type="ECO:0000256" key="1">
    <source>
        <dbReference type="ARBA" id="ARBA00022737"/>
    </source>
</evidence>
<feature type="region of interest" description="Disordered" evidence="5">
    <location>
        <begin position="430"/>
        <end position="609"/>
    </location>
</feature>
<dbReference type="InterPro" id="IPR035979">
    <property type="entry name" value="RBD_domain_sf"/>
</dbReference>
<dbReference type="SMART" id="SM00361">
    <property type="entry name" value="RRM_1"/>
    <property type="match status" value="2"/>
</dbReference>
<feature type="compositionally biased region" description="Basic and acidic residues" evidence="5">
    <location>
        <begin position="450"/>
        <end position="461"/>
    </location>
</feature>
<dbReference type="PANTHER" id="PTHR24012">
    <property type="entry name" value="RNA BINDING PROTEIN"/>
    <property type="match status" value="1"/>
</dbReference>
<dbReference type="InterPro" id="IPR003954">
    <property type="entry name" value="RRM_euk-type"/>
</dbReference>
<sequence>MAATGAVPQFASLYVGDLHADVTEAMLYEIFNSVGPVASIRVCRDSVTRKSLGYAYVNFHAVSDAERALDTLNYSSIKGRSCRIMWTQRDPSMRKSGAGNIYVRNLDRNIDNKALYDTFSLFGNILSCKVASDLSGKSHGYGFVHYETEEAAKQAIERVNGMQIGEKTVEVSSFEKRSDRVKPEVTNFTNVYCKNMPGDWDEEKINEVFGKHGTITSMCIREDKKGRKMAFVNFETTESAQAAVAELHEKEVRSEEQIAKLKEELKEEFKEDVGRLFVQRAQTKLERSAELRDKFPATSRPDSKPQGVNLYVKNLDEGTDEASLRALFESFGQITSVAAPVDDKGKCKGFGFVCFQSPDEATKAVTEMHLKVVKGKPLYVGLAEKREARQERLRQRYSPGAGGDKGGAKGCGKGFGGGCKGSPGGGMGMQGGMGGGMGMMGKGGQQMGMDDGHAADGHDGDDAAADAAGPGDDDGRQGYDGPHGSPRSDAGRHAADDGHAADGHDAPGHGHDAGHDARRNAPGYDAAADAAARCGALAGSAGRRGPALRSCTRRRASFRTEADDRREAVPHDRQVPARACGEDHGHDARDGQQRAPDPPGVRAADEGQD</sequence>